<evidence type="ECO:0000313" key="4">
    <source>
        <dbReference type="Proteomes" id="UP000279562"/>
    </source>
</evidence>
<dbReference type="InterPro" id="IPR046508">
    <property type="entry name" value="DUF6686"/>
</dbReference>
<dbReference type="Pfam" id="PF20391">
    <property type="entry name" value="DUF6686"/>
    <property type="match status" value="1"/>
</dbReference>
<dbReference type="OrthoDB" id="1121808at2"/>
<dbReference type="AlphaFoldDB" id="A0A2R3MUH4"/>
<evidence type="ECO:0000313" key="2">
    <source>
        <dbReference type="EMBL" id="TCO90601.1"/>
    </source>
</evidence>
<protein>
    <submittedName>
        <fullName evidence="1">Uncharacterized protein</fullName>
    </submittedName>
</protein>
<gene>
    <name evidence="1" type="ORF">EII33_13995</name>
    <name evidence="2" type="ORF">EV202_1168</name>
    <name evidence="3" type="ORF">NCTC7812_02157</name>
</gene>
<dbReference type="EMBL" id="CAACYH010000004">
    <property type="protein sequence ID" value="VFB14599.1"/>
    <property type="molecule type" value="Genomic_DNA"/>
</dbReference>
<name>A0A2R3MUH4_9BACE</name>
<reference evidence="2 5" key="3">
    <citation type="submission" date="2019-03" db="EMBL/GenBank/DDBJ databases">
        <title>Genomic Encyclopedia of Type Strains, Phase IV (KMG-IV): sequencing the most valuable type-strain genomes for metagenomic binning, comparative biology and taxonomic classification.</title>
        <authorList>
            <person name="Goeker M."/>
        </authorList>
    </citation>
    <scope>NUCLEOTIDE SEQUENCE [LARGE SCALE GENOMIC DNA]</scope>
    <source>
        <strain evidence="2 5">DSM 23917</strain>
    </source>
</reference>
<dbReference type="Proteomes" id="UP000295600">
    <property type="component" value="Unassembled WGS sequence"/>
</dbReference>
<sequence>MDNLLKQTANGFVSFCAKCNAYHLEFGNLFFRFTDDEFRHFRRYICSIDGEYYKNLNRDMRNARKIFLRMPIQGFYCALHPEELAELKRLVDFTTTEDEASLSIHLEHYSLN</sequence>
<dbReference type="Proteomes" id="UP000279562">
    <property type="component" value="Unassembled WGS sequence"/>
</dbReference>
<dbReference type="GeneID" id="94549196"/>
<evidence type="ECO:0000313" key="1">
    <source>
        <dbReference type="EMBL" id="RRD86574.1"/>
    </source>
</evidence>
<dbReference type="KEGG" id="bhf:C3V43_12285"/>
<evidence type="ECO:0000313" key="3">
    <source>
        <dbReference type="EMBL" id="VFB14599.1"/>
    </source>
</evidence>
<dbReference type="EMBL" id="SLXB01000016">
    <property type="protein sequence ID" value="TCO90601.1"/>
    <property type="molecule type" value="Genomic_DNA"/>
</dbReference>
<dbReference type="RefSeq" id="WP_106070040.1">
    <property type="nucleotide sequence ID" value="NZ_CAACYH010000004.1"/>
</dbReference>
<evidence type="ECO:0000313" key="5">
    <source>
        <dbReference type="Proteomes" id="UP000295600"/>
    </source>
</evidence>
<dbReference type="Proteomes" id="UP000396835">
    <property type="component" value="Unassembled WGS sequence"/>
</dbReference>
<accession>A0A2R3MUH4</accession>
<proteinExistence type="predicted"/>
<evidence type="ECO:0000313" key="6">
    <source>
        <dbReference type="Proteomes" id="UP000396835"/>
    </source>
</evidence>
<reference evidence="1 4" key="1">
    <citation type="submission" date="2018-11" db="EMBL/GenBank/DDBJ databases">
        <title>Genomes From Bacteria Associated with the Canine Oral Cavity: a Test Case for Automated Genome-Based Taxonomic Assignment.</title>
        <authorList>
            <person name="Coil D.A."/>
            <person name="Jospin G."/>
            <person name="Darling A.E."/>
            <person name="Wallis C."/>
            <person name="Davis I.J."/>
            <person name="Harris S."/>
            <person name="Eisen J.A."/>
            <person name="Holcombe L.J."/>
            <person name="O'Flynn C."/>
        </authorList>
    </citation>
    <scope>NUCLEOTIDE SEQUENCE [LARGE SCALE GENOMIC DNA]</scope>
    <source>
        <strain evidence="1 4">OH1047_COT-310</strain>
    </source>
</reference>
<keyword evidence="4" id="KW-1185">Reference proteome</keyword>
<dbReference type="EMBL" id="RQYF01000141">
    <property type="protein sequence ID" value="RRD86574.1"/>
    <property type="molecule type" value="Genomic_DNA"/>
</dbReference>
<organism evidence="1 4">
    <name type="scientific">Prevotella heparinolytica</name>
    <dbReference type="NCBI Taxonomy" id="28113"/>
    <lineage>
        <taxon>Bacteria</taxon>
        <taxon>Pseudomonadati</taxon>
        <taxon>Bacteroidota</taxon>
        <taxon>Bacteroidia</taxon>
        <taxon>Bacteroidales</taxon>
        <taxon>Bacteroidaceae</taxon>
        <taxon>Bacteroides</taxon>
    </lineage>
</organism>
<reference evidence="3 6" key="2">
    <citation type="submission" date="2019-02" db="EMBL/GenBank/DDBJ databases">
        <authorList>
            <consortium name="Pathogen Informatics"/>
        </authorList>
    </citation>
    <scope>NUCLEOTIDE SEQUENCE [LARGE SCALE GENOMIC DNA]</scope>
    <source>
        <strain evidence="3 6">3012STDY7078512</strain>
    </source>
</reference>